<dbReference type="Proteomes" id="UP000032142">
    <property type="component" value="Unassembled WGS sequence"/>
</dbReference>
<sequence length="24" mass="2959">MNLVQVLRELEVLALQYMKNFLHR</sequence>
<protein>
    <submittedName>
        <fullName evidence="1">Uncharacterized protein</fullName>
    </submittedName>
</protein>
<proteinExistence type="predicted"/>
<organism evidence="1 2">
    <name type="scientific">Gossypium arboreum</name>
    <name type="common">Tree cotton</name>
    <name type="synonym">Gossypium nanking</name>
    <dbReference type="NCBI Taxonomy" id="29729"/>
    <lineage>
        <taxon>Eukaryota</taxon>
        <taxon>Viridiplantae</taxon>
        <taxon>Streptophyta</taxon>
        <taxon>Embryophyta</taxon>
        <taxon>Tracheophyta</taxon>
        <taxon>Spermatophyta</taxon>
        <taxon>Magnoliopsida</taxon>
        <taxon>eudicotyledons</taxon>
        <taxon>Gunneridae</taxon>
        <taxon>Pentapetalae</taxon>
        <taxon>rosids</taxon>
        <taxon>malvids</taxon>
        <taxon>Malvales</taxon>
        <taxon>Malvaceae</taxon>
        <taxon>Malvoideae</taxon>
        <taxon>Gossypium</taxon>
    </lineage>
</organism>
<reference evidence="2" key="1">
    <citation type="submission" date="2014-09" db="EMBL/GenBank/DDBJ databases">
        <authorList>
            <person name="Mudge J."/>
            <person name="Ramaraj T."/>
            <person name="Lindquist I.E."/>
            <person name="Bharti A.K."/>
            <person name="Sundararajan A."/>
            <person name="Cameron C.T."/>
            <person name="Woodward J.E."/>
            <person name="May G.D."/>
            <person name="Brubaker C."/>
            <person name="Broadhvest J."/>
            <person name="Wilkins T.A."/>
        </authorList>
    </citation>
    <scope>NUCLEOTIDE SEQUENCE</scope>
    <source>
        <strain evidence="2">cv. AKA8401</strain>
    </source>
</reference>
<dbReference type="AlphaFoldDB" id="A0A0B0PQI1"/>
<dbReference type="EMBL" id="KN437995">
    <property type="protein sequence ID" value="KHG26694.1"/>
    <property type="molecule type" value="Genomic_DNA"/>
</dbReference>
<evidence type="ECO:0000313" key="2">
    <source>
        <dbReference type="Proteomes" id="UP000032142"/>
    </source>
</evidence>
<accession>A0A0B0PQI1</accession>
<gene>
    <name evidence="1" type="ORF">F383_33637</name>
</gene>
<name>A0A0B0PQI1_GOSAR</name>
<evidence type="ECO:0000313" key="1">
    <source>
        <dbReference type="EMBL" id="KHG26694.1"/>
    </source>
</evidence>
<keyword evidence="2" id="KW-1185">Reference proteome</keyword>